<dbReference type="CDD" id="cd06170">
    <property type="entry name" value="LuxR_C_like"/>
    <property type="match status" value="1"/>
</dbReference>
<keyword evidence="1 5" id="KW-0597">Phosphoprotein</keyword>
<feature type="modified residue" description="4-aspartylphosphate" evidence="5">
    <location>
        <position position="67"/>
    </location>
</feature>
<evidence type="ECO:0000313" key="8">
    <source>
        <dbReference type="EMBL" id="MFD1000366.1"/>
    </source>
</evidence>
<evidence type="ECO:0000256" key="3">
    <source>
        <dbReference type="ARBA" id="ARBA00023125"/>
    </source>
</evidence>
<dbReference type="SUPFAM" id="SSF46894">
    <property type="entry name" value="C-terminal effector domain of the bipartite response regulators"/>
    <property type="match status" value="1"/>
</dbReference>
<dbReference type="PANTHER" id="PTHR43214">
    <property type="entry name" value="TWO-COMPONENT RESPONSE REGULATOR"/>
    <property type="match status" value="1"/>
</dbReference>
<gene>
    <name evidence="8" type="ORF">ACFQ21_13670</name>
</gene>
<evidence type="ECO:0000256" key="5">
    <source>
        <dbReference type="PROSITE-ProRule" id="PRU00169"/>
    </source>
</evidence>
<evidence type="ECO:0000256" key="4">
    <source>
        <dbReference type="ARBA" id="ARBA00023163"/>
    </source>
</evidence>
<dbReference type="Pfam" id="PF00072">
    <property type="entry name" value="Response_reg"/>
    <property type="match status" value="1"/>
</dbReference>
<dbReference type="Pfam" id="PF00196">
    <property type="entry name" value="GerE"/>
    <property type="match status" value="1"/>
</dbReference>
<feature type="domain" description="Response regulatory" evidence="7">
    <location>
        <begin position="16"/>
        <end position="132"/>
    </location>
</feature>
<dbReference type="InterPro" id="IPR011006">
    <property type="entry name" value="CheY-like_superfamily"/>
</dbReference>
<evidence type="ECO:0000256" key="2">
    <source>
        <dbReference type="ARBA" id="ARBA00023015"/>
    </source>
</evidence>
<dbReference type="InterPro" id="IPR039420">
    <property type="entry name" value="WalR-like"/>
</dbReference>
<dbReference type="RefSeq" id="WP_377579775.1">
    <property type="nucleotide sequence ID" value="NZ_JBHTKA010000004.1"/>
</dbReference>
<dbReference type="InterPro" id="IPR016032">
    <property type="entry name" value="Sig_transdc_resp-reg_C-effctor"/>
</dbReference>
<dbReference type="Gene3D" id="3.40.50.2300">
    <property type="match status" value="1"/>
</dbReference>
<evidence type="ECO:0000256" key="1">
    <source>
        <dbReference type="ARBA" id="ARBA00022553"/>
    </source>
</evidence>
<comment type="caution">
    <text evidence="8">The sequence shown here is derived from an EMBL/GenBank/DDBJ whole genome shotgun (WGS) entry which is preliminary data.</text>
</comment>
<dbReference type="InterPro" id="IPR001789">
    <property type="entry name" value="Sig_transdc_resp-reg_receiver"/>
</dbReference>
<protein>
    <submittedName>
        <fullName evidence="8">Response regulator</fullName>
    </submittedName>
</protein>
<name>A0ABW3K5G8_9BACT</name>
<evidence type="ECO:0000259" key="6">
    <source>
        <dbReference type="PROSITE" id="PS50043"/>
    </source>
</evidence>
<dbReference type="PRINTS" id="PR00038">
    <property type="entry name" value="HTHLUXR"/>
</dbReference>
<dbReference type="InterPro" id="IPR000792">
    <property type="entry name" value="Tscrpt_reg_LuxR_C"/>
</dbReference>
<proteinExistence type="predicted"/>
<accession>A0ABW3K5G8</accession>
<dbReference type="InterPro" id="IPR058245">
    <property type="entry name" value="NreC/VraR/RcsB-like_REC"/>
</dbReference>
<keyword evidence="3" id="KW-0238">DNA-binding</keyword>
<sequence>MYTFESFEILEMDKIRVIIADDHKLIRVGLNAILQLEPDIEILAEAESGNDVIALVEKQVTDVILMDIDMGIPNGIDTTYTIKSKFPDIKVLALTLHEERDYILKMLEAGANGYLLKNCGRDELVAAIHAVVNGNSYFSQTVSATLLKAITELQQKPKAASKDSITLTDREKEVLGLIAQEFSNAEIAEKLFISVRTVDTHRRNLLEKLQVKNTAGLVKYAVEKGLA</sequence>
<dbReference type="PROSITE" id="PS50110">
    <property type="entry name" value="RESPONSE_REGULATORY"/>
    <property type="match status" value="1"/>
</dbReference>
<organism evidence="8 9">
    <name type="scientific">Ohtaekwangia kribbensis</name>
    <dbReference type="NCBI Taxonomy" id="688913"/>
    <lineage>
        <taxon>Bacteria</taxon>
        <taxon>Pseudomonadati</taxon>
        <taxon>Bacteroidota</taxon>
        <taxon>Cytophagia</taxon>
        <taxon>Cytophagales</taxon>
        <taxon>Fulvivirgaceae</taxon>
        <taxon>Ohtaekwangia</taxon>
    </lineage>
</organism>
<dbReference type="SUPFAM" id="SSF52172">
    <property type="entry name" value="CheY-like"/>
    <property type="match status" value="1"/>
</dbReference>
<dbReference type="SMART" id="SM00448">
    <property type="entry name" value="REC"/>
    <property type="match status" value="1"/>
</dbReference>
<keyword evidence="9" id="KW-1185">Reference proteome</keyword>
<keyword evidence="4" id="KW-0804">Transcription</keyword>
<dbReference type="SMART" id="SM00421">
    <property type="entry name" value="HTH_LUXR"/>
    <property type="match status" value="1"/>
</dbReference>
<dbReference type="EMBL" id="JBHTKA010000004">
    <property type="protein sequence ID" value="MFD1000366.1"/>
    <property type="molecule type" value="Genomic_DNA"/>
</dbReference>
<feature type="domain" description="HTH luxR-type" evidence="6">
    <location>
        <begin position="160"/>
        <end position="225"/>
    </location>
</feature>
<reference evidence="9" key="1">
    <citation type="journal article" date="2019" name="Int. J. Syst. Evol. Microbiol.">
        <title>The Global Catalogue of Microorganisms (GCM) 10K type strain sequencing project: providing services to taxonomists for standard genome sequencing and annotation.</title>
        <authorList>
            <consortium name="The Broad Institute Genomics Platform"/>
            <consortium name="The Broad Institute Genome Sequencing Center for Infectious Disease"/>
            <person name="Wu L."/>
            <person name="Ma J."/>
        </authorList>
    </citation>
    <scope>NUCLEOTIDE SEQUENCE [LARGE SCALE GENOMIC DNA]</scope>
    <source>
        <strain evidence="9">CCUG 58938</strain>
    </source>
</reference>
<keyword evidence="2" id="KW-0805">Transcription regulation</keyword>
<evidence type="ECO:0000259" key="7">
    <source>
        <dbReference type="PROSITE" id="PS50110"/>
    </source>
</evidence>
<dbReference type="PANTHER" id="PTHR43214:SF41">
    <property type="entry name" value="NITRATE_NITRITE RESPONSE REGULATOR PROTEIN NARP"/>
    <property type="match status" value="1"/>
</dbReference>
<dbReference type="PROSITE" id="PS50043">
    <property type="entry name" value="HTH_LUXR_2"/>
    <property type="match status" value="1"/>
</dbReference>
<dbReference type="CDD" id="cd17535">
    <property type="entry name" value="REC_NarL-like"/>
    <property type="match status" value="1"/>
</dbReference>
<dbReference type="Proteomes" id="UP001597112">
    <property type="component" value="Unassembled WGS sequence"/>
</dbReference>
<evidence type="ECO:0000313" key="9">
    <source>
        <dbReference type="Proteomes" id="UP001597112"/>
    </source>
</evidence>